<dbReference type="STRING" id="76595.SAMN05660313_02460"/>
<dbReference type="Proteomes" id="UP000183257">
    <property type="component" value="Unassembled WGS sequence"/>
</dbReference>
<dbReference type="OrthoDB" id="2370471at2"/>
<dbReference type="GO" id="GO:0008168">
    <property type="term" value="F:methyltransferase activity"/>
    <property type="evidence" value="ECO:0007669"/>
    <property type="project" value="UniProtKB-KW"/>
</dbReference>
<proteinExistence type="predicted"/>
<dbReference type="Gene3D" id="3.40.50.150">
    <property type="entry name" value="Vaccinia Virus protein VP39"/>
    <property type="match status" value="1"/>
</dbReference>
<organism evidence="2 3">
    <name type="scientific">Cellulophaga fucicola</name>
    <dbReference type="NCBI Taxonomy" id="76595"/>
    <lineage>
        <taxon>Bacteria</taxon>
        <taxon>Pseudomonadati</taxon>
        <taxon>Bacteroidota</taxon>
        <taxon>Flavobacteriia</taxon>
        <taxon>Flavobacteriales</taxon>
        <taxon>Flavobacteriaceae</taxon>
        <taxon>Cellulophaga</taxon>
    </lineage>
</organism>
<dbReference type="RefSeq" id="WP_072304091.1">
    <property type="nucleotide sequence ID" value="NZ_FPIY01000003.1"/>
</dbReference>
<dbReference type="PANTHER" id="PTHR43861">
    <property type="entry name" value="TRANS-ACONITATE 2-METHYLTRANSFERASE-RELATED"/>
    <property type="match status" value="1"/>
</dbReference>
<keyword evidence="3" id="KW-1185">Reference proteome</keyword>
<evidence type="ECO:0000313" key="3">
    <source>
        <dbReference type="Proteomes" id="UP000183257"/>
    </source>
</evidence>
<dbReference type="GO" id="GO:0032259">
    <property type="term" value="P:methylation"/>
    <property type="evidence" value="ECO:0007669"/>
    <property type="project" value="UniProtKB-KW"/>
</dbReference>
<keyword evidence="1 2" id="KW-0808">Transferase</keyword>
<gene>
    <name evidence="2" type="ORF">SAMN05660313_02460</name>
</gene>
<dbReference type="AlphaFoldDB" id="A0A1K1Q906"/>
<dbReference type="SUPFAM" id="SSF53335">
    <property type="entry name" value="S-adenosyl-L-methionine-dependent methyltransferases"/>
    <property type="match status" value="1"/>
</dbReference>
<protein>
    <submittedName>
        <fullName evidence="2">Methyltransferase domain-containing protein</fullName>
    </submittedName>
</protein>
<dbReference type="InterPro" id="IPR029063">
    <property type="entry name" value="SAM-dependent_MTases_sf"/>
</dbReference>
<evidence type="ECO:0000313" key="2">
    <source>
        <dbReference type="EMBL" id="SFW56204.1"/>
    </source>
</evidence>
<reference evidence="3" key="1">
    <citation type="submission" date="2016-11" db="EMBL/GenBank/DDBJ databases">
        <authorList>
            <person name="Varghese N."/>
            <person name="Submissions S."/>
        </authorList>
    </citation>
    <scope>NUCLEOTIDE SEQUENCE [LARGE SCALE GENOMIC DNA]</scope>
    <source>
        <strain evidence="3">DSM 24786</strain>
    </source>
</reference>
<dbReference type="CDD" id="cd02440">
    <property type="entry name" value="AdoMet_MTases"/>
    <property type="match status" value="1"/>
</dbReference>
<sequence>MKFYLKTKDHSVTQEEFTLNYNADLDMLVTDPQPKNLGVYYESDDYISHTDSKKTVVDKMYQTVKNYSLQKKIQILTKFTKGEKTLLDVGAGTGDFLITAKNNKWICDGVEPSTSAREKATQKGLELFSSLETLPEKKYNVITLWHVLEHLPNLDEQIKTLESKLTEDGTLIIAVPNFNSYDAKHYKEFWAAYDVPRHLWHFSKTAIKKIFAKHNMKLVQTKPMLFDAFYVSLLSERYKTGNQNMLTAFYRGLRSNISAMKTNEHSSIIYILKKS</sequence>
<evidence type="ECO:0000256" key="1">
    <source>
        <dbReference type="ARBA" id="ARBA00022679"/>
    </source>
</evidence>
<dbReference type="EMBL" id="FPIY01000003">
    <property type="protein sequence ID" value="SFW56204.1"/>
    <property type="molecule type" value="Genomic_DNA"/>
</dbReference>
<name>A0A1K1Q906_9FLAO</name>
<accession>A0A1K1Q906</accession>
<keyword evidence="2" id="KW-0489">Methyltransferase</keyword>
<dbReference type="Pfam" id="PF13489">
    <property type="entry name" value="Methyltransf_23"/>
    <property type="match status" value="1"/>
</dbReference>
<dbReference type="PANTHER" id="PTHR43861:SF3">
    <property type="entry name" value="PUTATIVE (AFU_ORTHOLOGUE AFUA_2G14390)-RELATED"/>
    <property type="match status" value="1"/>
</dbReference>